<dbReference type="PANTHER" id="PTHR42928">
    <property type="entry name" value="TRICARBOXYLATE-BINDING PROTEIN"/>
    <property type="match status" value="1"/>
</dbReference>
<dbReference type="PANTHER" id="PTHR42928:SF5">
    <property type="entry name" value="BLR1237 PROTEIN"/>
    <property type="match status" value="1"/>
</dbReference>
<keyword evidence="3" id="KW-0675">Receptor</keyword>
<proteinExistence type="inferred from homology"/>
<dbReference type="Pfam" id="PF03401">
    <property type="entry name" value="TctC"/>
    <property type="match status" value="1"/>
</dbReference>
<evidence type="ECO:0000256" key="2">
    <source>
        <dbReference type="SAM" id="SignalP"/>
    </source>
</evidence>
<protein>
    <submittedName>
        <fullName evidence="3">Tripartite-type tricarboxylate transporter receptor subunit TctC</fullName>
    </submittedName>
</protein>
<dbReference type="SUPFAM" id="SSF53850">
    <property type="entry name" value="Periplasmic binding protein-like II"/>
    <property type="match status" value="1"/>
</dbReference>
<comment type="similarity">
    <text evidence="1">Belongs to the UPF0065 (bug) family.</text>
</comment>
<gene>
    <name evidence="3" type="ORF">EV681_3504</name>
</gene>
<evidence type="ECO:0000313" key="4">
    <source>
        <dbReference type="Proteomes" id="UP000293398"/>
    </source>
</evidence>
<dbReference type="InterPro" id="IPR042100">
    <property type="entry name" value="Bug_dom1"/>
</dbReference>
<accession>A0A4Q7V7W4</accession>
<dbReference type="Gene3D" id="3.40.190.150">
    <property type="entry name" value="Bordetella uptake gene, domain 1"/>
    <property type="match status" value="1"/>
</dbReference>
<keyword evidence="4" id="KW-1185">Reference proteome</keyword>
<comment type="caution">
    <text evidence="3">The sequence shown here is derived from an EMBL/GenBank/DDBJ whole genome shotgun (WGS) entry which is preliminary data.</text>
</comment>
<dbReference type="RefSeq" id="WP_130304714.1">
    <property type="nucleotide sequence ID" value="NZ_SHKO01000003.1"/>
</dbReference>
<dbReference type="Gene3D" id="3.40.190.10">
    <property type="entry name" value="Periplasmic binding protein-like II"/>
    <property type="match status" value="1"/>
</dbReference>
<feature type="signal peptide" evidence="2">
    <location>
        <begin position="1"/>
        <end position="29"/>
    </location>
</feature>
<evidence type="ECO:0000313" key="3">
    <source>
        <dbReference type="EMBL" id="RZT92746.1"/>
    </source>
</evidence>
<dbReference type="Proteomes" id="UP000293398">
    <property type="component" value="Unassembled WGS sequence"/>
</dbReference>
<feature type="chain" id="PRO_5020301828" evidence="2">
    <location>
        <begin position="30"/>
        <end position="331"/>
    </location>
</feature>
<name>A0A4Q7V7W4_9BURK</name>
<sequence>MHSNATRIKFGFTLLAGLFAATAATAALAEYPEKSITIVVPFSAGGPSDKIARDVAEALREPLGQAIVIENRLGAGGTIGTARVARAKNDGYTLLVHHIGLATAHSLYKDPGYKIEDLEFLGLINEAPSTLIGKPGLAANDFAQLKKYIAEKDSAINLANAGVGSASHLCSLMLQSALNSKMTFVPYKGTAPAMTDLMGGQIDIMCEQATNSIPQIESKKVKVYGVSSMKRMSIPALTSVPTLDEAGLSGFNFSVWHGLYAPKGTPRPIVDKINAALRVALKNPELIKRQQALGISIVNDDRRSSEGHRTFFEKEAARWADVIRQAGIQPE</sequence>
<dbReference type="AlphaFoldDB" id="A0A4Q7V7W4"/>
<reference evidence="3 4" key="1">
    <citation type="submission" date="2019-02" db="EMBL/GenBank/DDBJ databases">
        <title>Genomic Encyclopedia of Type Strains, Phase IV (KMG-IV): sequencing the most valuable type-strain genomes for metagenomic binning, comparative biology and taxonomic classification.</title>
        <authorList>
            <person name="Goeker M."/>
        </authorList>
    </citation>
    <scope>NUCLEOTIDE SEQUENCE [LARGE SCALE GENOMIC DNA]</scope>
    <source>
        <strain evidence="3 4">DSM 23814</strain>
    </source>
</reference>
<dbReference type="InterPro" id="IPR005064">
    <property type="entry name" value="BUG"/>
</dbReference>
<dbReference type="EMBL" id="SHKO01000003">
    <property type="protein sequence ID" value="RZT92746.1"/>
    <property type="molecule type" value="Genomic_DNA"/>
</dbReference>
<keyword evidence="2" id="KW-0732">Signal</keyword>
<dbReference type="PIRSF" id="PIRSF017082">
    <property type="entry name" value="YflP"/>
    <property type="match status" value="1"/>
</dbReference>
<evidence type="ECO:0000256" key="1">
    <source>
        <dbReference type="ARBA" id="ARBA00006987"/>
    </source>
</evidence>
<organism evidence="3 4">
    <name type="scientific">Advenella incenata</name>
    <dbReference type="NCBI Taxonomy" id="267800"/>
    <lineage>
        <taxon>Bacteria</taxon>
        <taxon>Pseudomonadati</taxon>
        <taxon>Pseudomonadota</taxon>
        <taxon>Betaproteobacteria</taxon>
        <taxon>Burkholderiales</taxon>
        <taxon>Alcaligenaceae</taxon>
    </lineage>
</organism>
<dbReference type="OrthoDB" id="8678477at2"/>